<accession>A0A0F9I921</accession>
<organism evidence="1">
    <name type="scientific">marine sediment metagenome</name>
    <dbReference type="NCBI Taxonomy" id="412755"/>
    <lineage>
        <taxon>unclassified sequences</taxon>
        <taxon>metagenomes</taxon>
        <taxon>ecological metagenomes</taxon>
    </lineage>
</organism>
<dbReference type="PROSITE" id="PS50293">
    <property type="entry name" value="TPR_REGION"/>
    <property type="match status" value="1"/>
</dbReference>
<dbReference type="Pfam" id="PF14559">
    <property type="entry name" value="TPR_19"/>
    <property type="match status" value="1"/>
</dbReference>
<comment type="caution">
    <text evidence="1">The sequence shown here is derived from an EMBL/GenBank/DDBJ whole genome shotgun (WGS) entry which is preliminary data.</text>
</comment>
<proteinExistence type="predicted"/>
<dbReference type="InterPro" id="IPR019734">
    <property type="entry name" value="TPR_rpt"/>
</dbReference>
<dbReference type="SUPFAM" id="SSF48452">
    <property type="entry name" value="TPR-like"/>
    <property type="match status" value="1"/>
</dbReference>
<gene>
    <name evidence="1" type="ORF">LCGC14_1688540</name>
</gene>
<dbReference type="AlphaFoldDB" id="A0A0F9I921"/>
<dbReference type="PANTHER" id="PTHR12558:SF13">
    <property type="entry name" value="CELL DIVISION CYCLE PROTEIN 27 HOMOLOG"/>
    <property type="match status" value="1"/>
</dbReference>
<reference evidence="1" key="1">
    <citation type="journal article" date="2015" name="Nature">
        <title>Complex archaea that bridge the gap between prokaryotes and eukaryotes.</title>
        <authorList>
            <person name="Spang A."/>
            <person name="Saw J.H."/>
            <person name="Jorgensen S.L."/>
            <person name="Zaremba-Niedzwiedzka K."/>
            <person name="Martijn J."/>
            <person name="Lind A.E."/>
            <person name="van Eijk R."/>
            <person name="Schleper C."/>
            <person name="Guy L."/>
            <person name="Ettema T.J."/>
        </authorList>
    </citation>
    <scope>NUCLEOTIDE SEQUENCE</scope>
</reference>
<sequence length="209" mass="23411">METVEKESRLPDRGWTQDYDVVKELGDCHVQVGNYEDAEKCFEKAASLDPDKAGPYVGLGVVAMQNNNLEDAEVAFRVARRLEPDCSKAYCGLAMIAQQRKQWQDAFDLYLKCLDLDTNNLTALLGLFQASCEMGSFSKVIYYLEVYLTMHPDDTSVMFCLSTLQLKDGKPQKARALLLSLLALDADNIDAANLLEEVEHDLAQCKARN</sequence>
<evidence type="ECO:0000313" key="1">
    <source>
        <dbReference type="EMBL" id="KKM16169.1"/>
    </source>
</evidence>
<dbReference type="Gene3D" id="1.25.40.10">
    <property type="entry name" value="Tetratricopeptide repeat domain"/>
    <property type="match status" value="1"/>
</dbReference>
<protein>
    <submittedName>
        <fullName evidence="1">Uncharacterized protein</fullName>
    </submittedName>
</protein>
<dbReference type="InterPro" id="IPR011990">
    <property type="entry name" value="TPR-like_helical_dom_sf"/>
</dbReference>
<dbReference type="PROSITE" id="PS50005">
    <property type="entry name" value="TPR"/>
    <property type="match status" value="2"/>
</dbReference>
<dbReference type="EMBL" id="LAZR01014734">
    <property type="protein sequence ID" value="KKM16169.1"/>
    <property type="molecule type" value="Genomic_DNA"/>
</dbReference>
<dbReference type="PANTHER" id="PTHR12558">
    <property type="entry name" value="CELL DIVISION CYCLE 16,23,27"/>
    <property type="match status" value="1"/>
</dbReference>
<name>A0A0F9I921_9ZZZZ</name>
<dbReference type="SMART" id="SM00028">
    <property type="entry name" value="TPR"/>
    <property type="match status" value="4"/>
</dbReference>